<evidence type="ECO:0000256" key="1">
    <source>
        <dbReference type="SAM" id="MobiDB-lite"/>
    </source>
</evidence>
<organism evidence="2 3">
    <name type="scientific">Tistlia consotensis USBA 355</name>
    <dbReference type="NCBI Taxonomy" id="560819"/>
    <lineage>
        <taxon>Bacteria</taxon>
        <taxon>Pseudomonadati</taxon>
        <taxon>Pseudomonadota</taxon>
        <taxon>Alphaproteobacteria</taxon>
        <taxon>Rhodospirillales</taxon>
        <taxon>Rhodovibrionaceae</taxon>
        <taxon>Tistlia</taxon>
    </lineage>
</organism>
<feature type="region of interest" description="Disordered" evidence="1">
    <location>
        <begin position="1"/>
        <end position="22"/>
    </location>
</feature>
<dbReference type="STRING" id="560819.SAMN05428998_1563"/>
<dbReference type="PANTHER" id="PTHR43202:SF1">
    <property type="entry name" value="NICOTINATE PHOSPHORIBOSYLTRANSFERASE"/>
    <property type="match status" value="1"/>
</dbReference>
<evidence type="ECO:0000313" key="2">
    <source>
        <dbReference type="EMBL" id="SMF84468.1"/>
    </source>
</evidence>
<gene>
    <name evidence="2" type="ORF">SAMN05428998_1563</name>
</gene>
<dbReference type="PANTHER" id="PTHR43202">
    <property type="entry name" value="NICOTINATE-NUCLEOTIDE PYROPHOSPHORYLASE"/>
    <property type="match status" value="1"/>
</dbReference>
<dbReference type="InterPro" id="IPR036068">
    <property type="entry name" value="Nicotinate_pribotase-like_C"/>
</dbReference>
<keyword evidence="2" id="KW-0328">Glycosyltransferase</keyword>
<keyword evidence="3" id="KW-1185">Reference proteome</keyword>
<proteinExistence type="predicted"/>
<feature type="compositionally biased region" description="Basic and acidic residues" evidence="1">
    <location>
        <begin position="1"/>
        <end position="10"/>
    </location>
</feature>
<dbReference type="GO" id="GO:0016757">
    <property type="term" value="F:glycosyltransferase activity"/>
    <property type="evidence" value="ECO:0007669"/>
    <property type="project" value="UniProtKB-KW"/>
</dbReference>
<reference evidence="2 3" key="1">
    <citation type="submission" date="2017-04" db="EMBL/GenBank/DDBJ databases">
        <authorList>
            <person name="Afonso C.L."/>
            <person name="Miller P.J."/>
            <person name="Scott M.A."/>
            <person name="Spackman E."/>
            <person name="Goraichik I."/>
            <person name="Dimitrov K.M."/>
            <person name="Suarez D.L."/>
            <person name="Swayne D.E."/>
        </authorList>
    </citation>
    <scope>NUCLEOTIDE SEQUENCE [LARGE SCALE GENOMIC DNA]</scope>
    <source>
        <strain evidence="2 3">USBA 355</strain>
    </source>
</reference>
<protein>
    <submittedName>
        <fullName evidence="2">Nicotinate phosphoribosyltransferase</fullName>
    </submittedName>
</protein>
<accession>A0A1Y6CSD5</accession>
<name>A0A1Y6CSD5_9PROT</name>
<dbReference type="GO" id="GO:0009435">
    <property type="term" value="P:NAD+ biosynthetic process"/>
    <property type="evidence" value="ECO:0007669"/>
    <property type="project" value="InterPro"/>
</dbReference>
<dbReference type="SUPFAM" id="SSF51690">
    <property type="entry name" value="Nicotinate/Quinolinate PRTase C-terminal domain-like"/>
    <property type="match status" value="1"/>
</dbReference>
<dbReference type="EMBL" id="FWZX01000056">
    <property type="protein sequence ID" value="SMF84468.1"/>
    <property type="molecule type" value="Genomic_DNA"/>
</dbReference>
<dbReference type="RefSeq" id="WP_235017242.1">
    <property type="nucleotide sequence ID" value="NZ_FWZX01000056.1"/>
</dbReference>
<dbReference type="AlphaFoldDB" id="A0A1Y6CSD5"/>
<dbReference type="InterPro" id="IPR013785">
    <property type="entry name" value="Aldolase_TIM"/>
</dbReference>
<dbReference type="SUPFAM" id="SSF54675">
    <property type="entry name" value="Nicotinate/Quinolinate PRTase N-terminal domain-like"/>
    <property type="match status" value="1"/>
</dbReference>
<dbReference type="Proteomes" id="UP000192917">
    <property type="component" value="Unassembled WGS sequence"/>
</dbReference>
<sequence>MPDDSIRPEAPDGVSGALRNDGAGWPDGDAAVRAWTDTYFNRTREIVGRFGDCRVTYAIFMRRPVVSAPRLAIRWLEAMAERRGTRFDIDLRYDEGRWVGAGEPLMYVTGSFVQLADLETLLLQKIGPACVAAFNAHTMCVDLPKVAFLAFDARHCAGTEMAEQMAYAAAVGSERARRKVGAVGFVGNATDATAHYFGLTRGLGTMPHALIGYAGSTLRAAEMYVETYPDEPVTVLVDYFAQEITDSLAVCRRFPELAAAGRLSLRVDVPSSRYLEGLDPAASYAVIERNAPEAIRGYRTEEELRYLVGLGVSAAAIWHLREQLDRAGFDKVKIVASSGFGPRKCKLMSEARAPVDAIGTGSFLPTRWTETYATADIVEYDGEPRVKVGREFLLRR</sequence>
<evidence type="ECO:0000313" key="3">
    <source>
        <dbReference type="Proteomes" id="UP000192917"/>
    </source>
</evidence>
<dbReference type="InterPro" id="IPR053190">
    <property type="entry name" value="NAPRTase-like"/>
</dbReference>
<dbReference type="Gene3D" id="3.20.20.70">
    <property type="entry name" value="Aldolase class I"/>
    <property type="match status" value="1"/>
</dbReference>
<keyword evidence="2" id="KW-0808">Transferase</keyword>